<accession>A0A8X7NJ13</accession>
<name>A0A8X7NJ13_CANPA</name>
<reference evidence="1" key="1">
    <citation type="submission" date="2020-03" db="EMBL/GenBank/DDBJ databases">
        <title>FDA dAtabase for Regulatory Grade micrObial Sequences (FDA-ARGOS): Supporting development and validation of Infectious Disease Dx tests.</title>
        <authorList>
            <person name="Campos J."/>
            <person name="Goldberg B."/>
            <person name="Tallon L."/>
            <person name="Sadzewicz L."/>
            <person name="Vavikolanu K."/>
            <person name="Mehta A."/>
            <person name="Aluvathingal J."/>
            <person name="Nadendla S."/>
            <person name="Nandy P."/>
            <person name="Geyer C."/>
            <person name="Yan Y."/>
            <person name="Sichtig H."/>
        </authorList>
    </citation>
    <scope>NUCLEOTIDE SEQUENCE [LARGE SCALE GENOMIC DNA]</scope>
    <source>
        <strain evidence="1">FDAARGOS_652</strain>
    </source>
</reference>
<dbReference type="EMBL" id="JABWAB010000005">
    <property type="protein sequence ID" value="KAF6051333.1"/>
    <property type="molecule type" value="Genomic_DNA"/>
</dbReference>
<evidence type="ECO:0000313" key="1">
    <source>
        <dbReference type="EMBL" id="KAF6051333.1"/>
    </source>
</evidence>
<protein>
    <submittedName>
        <fullName evidence="1">Uncharacterized protein</fullName>
    </submittedName>
</protein>
<dbReference type="OrthoDB" id="337660at2759"/>
<evidence type="ECO:0000313" key="2">
    <source>
        <dbReference type="Proteomes" id="UP000590412"/>
    </source>
</evidence>
<sequence length="268" mass="30734">MPLVLEITSTNLKAGYADSTQPDVLPVKYHAQSRLFPPEFHLNEHSITQNQKDEIVENLLPQYRQKAKEYETMLGHFLPLKDESFPVQIIRKLVHQILFQYSLTDDLAFVVDHDFSDILKHVIHDILQGLRVRKVVFLPCSVLAAIGANETDALVVYFTMECVKLYVVSDLREIAILEDSRVNLLNKNRHHDTIQELIDEVVSKSPIDLRRKLRETTIMLSEDSNEYIQIDPTPEKQHFQSRQSVGCWVACALYATSHKSGAVDVVKD</sequence>
<gene>
    <name evidence="1" type="ORF">FOB60_004001</name>
</gene>
<organism evidence="1 2">
    <name type="scientific">Candida parapsilosis</name>
    <name type="common">Yeast</name>
    <dbReference type="NCBI Taxonomy" id="5480"/>
    <lineage>
        <taxon>Eukaryota</taxon>
        <taxon>Fungi</taxon>
        <taxon>Dikarya</taxon>
        <taxon>Ascomycota</taxon>
        <taxon>Saccharomycotina</taxon>
        <taxon>Pichiomycetes</taxon>
        <taxon>Debaryomycetaceae</taxon>
        <taxon>Candida/Lodderomyces clade</taxon>
        <taxon>Candida</taxon>
    </lineage>
</organism>
<proteinExistence type="predicted"/>
<comment type="caution">
    <text evidence="1">The sequence shown here is derived from an EMBL/GenBank/DDBJ whole genome shotgun (WGS) entry which is preliminary data.</text>
</comment>
<dbReference type="Proteomes" id="UP000590412">
    <property type="component" value="Unassembled WGS sequence"/>
</dbReference>
<dbReference type="AlphaFoldDB" id="A0A8X7NJ13"/>